<feature type="region of interest" description="Disordered" evidence="1">
    <location>
        <begin position="1"/>
        <end position="21"/>
    </location>
</feature>
<organism evidence="2 3">
    <name type="scientific">Caerostris extrusa</name>
    <name type="common">Bark spider</name>
    <name type="synonym">Caerostris bankana</name>
    <dbReference type="NCBI Taxonomy" id="172846"/>
    <lineage>
        <taxon>Eukaryota</taxon>
        <taxon>Metazoa</taxon>
        <taxon>Ecdysozoa</taxon>
        <taxon>Arthropoda</taxon>
        <taxon>Chelicerata</taxon>
        <taxon>Arachnida</taxon>
        <taxon>Araneae</taxon>
        <taxon>Araneomorphae</taxon>
        <taxon>Entelegynae</taxon>
        <taxon>Araneoidea</taxon>
        <taxon>Araneidae</taxon>
        <taxon>Caerostris</taxon>
    </lineage>
</organism>
<accession>A0AAV4R647</accession>
<sequence>MDPATVGTASPEGTEGRRKRGKLLIQPVATANEEKCTEGRADITGKVSIHIKTGIAQLKRARSIHPIEEERKMPQGFMQHAHIFTFASDFSKDRNSDLKLEGHSSGLRRF</sequence>
<proteinExistence type="predicted"/>
<comment type="caution">
    <text evidence="2">The sequence shown here is derived from an EMBL/GenBank/DDBJ whole genome shotgun (WGS) entry which is preliminary data.</text>
</comment>
<dbReference type="EMBL" id="BPLR01007508">
    <property type="protein sequence ID" value="GIY17413.1"/>
    <property type="molecule type" value="Genomic_DNA"/>
</dbReference>
<dbReference type="AlphaFoldDB" id="A0AAV4R647"/>
<evidence type="ECO:0000313" key="2">
    <source>
        <dbReference type="EMBL" id="GIY17413.1"/>
    </source>
</evidence>
<protein>
    <submittedName>
        <fullName evidence="2">Uncharacterized protein</fullName>
    </submittedName>
</protein>
<name>A0AAV4R647_CAEEX</name>
<evidence type="ECO:0000313" key="3">
    <source>
        <dbReference type="Proteomes" id="UP001054945"/>
    </source>
</evidence>
<evidence type="ECO:0000256" key="1">
    <source>
        <dbReference type="SAM" id="MobiDB-lite"/>
    </source>
</evidence>
<gene>
    <name evidence="2" type="ORF">CEXT_239011</name>
</gene>
<dbReference type="Proteomes" id="UP001054945">
    <property type="component" value="Unassembled WGS sequence"/>
</dbReference>
<reference evidence="2 3" key="1">
    <citation type="submission" date="2021-06" db="EMBL/GenBank/DDBJ databases">
        <title>Caerostris extrusa draft genome.</title>
        <authorList>
            <person name="Kono N."/>
            <person name="Arakawa K."/>
        </authorList>
    </citation>
    <scope>NUCLEOTIDE SEQUENCE [LARGE SCALE GENOMIC DNA]</scope>
</reference>
<keyword evidence="3" id="KW-1185">Reference proteome</keyword>